<evidence type="ECO:0000256" key="3">
    <source>
        <dbReference type="ARBA" id="ARBA00022729"/>
    </source>
</evidence>
<keyword evidence="7" id="KW-0121">Carboxypeptidase</keyword>
<comment type="caution">
    <text evidence="7">The sequence shown here is derived from an EMBL/GenBank/DDBJ whole genome shotgun (WGS) entry which is preliminary data.</text>
</comment>
<dbReference type="GO" id="GO:0008239">
    <property type="term" value="F:dipeptidyl-peptidase activity"/>
    <property type="evidence" value="ECO:0007669"/>
    <property type="project" value="TreeGrafter"/>
</dbReference>
<dbReference type="AlphaFoldDB" id="A0AAV0BTA0"/>
<feature type="chain" id="PRO_5043359094" evidence="6">
    <location>
        <begin position="31"/>
        <end position="610"/>
    </location>
</feature>
<dbReference type="GO" id="GO:0006508">
    <property type="term" value="P:proteolysis"/>
    <property type="evidence" value="ECO:0007669"/>
    <property type="project" value="UniProtKB-KW"/>
</dbReference>
<proteinExistence type="inferred from homology"/>
<keyword evidence="2" id="KW-0645">Protease</keyword>
<accession>A0AAV0BTA0</accession>
<keyword evidence="5" id="KW-0325">Glycoprotein</keyword>
<evidence type="ECO:0000256" key="4">
    <source>
        <dbReference type="ARBA" id="ARBA00022801"/>
    </source>
</evidence>
<keyword evidence="3 6" id="KW-0732">Signal</keyword>
<keyword evidence="8" id="KW-1185">Reference proteome</keyword>
<dbReference type="EMBL" id="CALTRL010006286">
    <property type="protein sequence ID" value="CAH7690374.1"/>
    <property type="molecule type" value="Genomic_DNA"/>
</dbReference>
<evidence type="ECO:0000256" key="5">
    <source>
        <dbReference type="ARBA" id="ARBA00023180"/>
    </source>
</evidence>
<evidence type="ECO:0000256" key="2">
    <source>
        <dbReference type="ARBA" id="ARBA00022670"/>
    </source>
</evidence>
<dbReference type="GO" id="GO:0070008">
    <property type="term" value="F:serine-type exopeptidase activity"/>
    <property type="evidence" value="ECO:0007669"/>
    <property type="project" value="InterPro"/>
</dbReference>
<reference evidence="7" key="1">
    <citation type="submission" date="2022-06" db="EMBL/GenBank/DDBJ databases">
        <authorList>
            <consortium name="SYNGENTA / RWTH Aachen University"/>
        </authorList>
    </citation>
    <scope>NUCLEOTIDE SEQUENCE</scope>
</reference>
<dbReference type="Gene3D" id="3.40.50.1820">
    <property type="entry name" value="alpha/beta hydrolase"/>
    <property type="match status" value="2"/>
</dbReference>
<protein>
    <submittedName>
        <fullName evidence="7">Extracellular serine carboxypeptidase</fullName>
    </submittedName>
</protein>
<dbReference type="Proteomes" id="UP001153365">
    <property type="component" value="Unassembled WGS sequence"/>
</dbReference>
<dbReference type="InterPro" id="IPR029058">
    <property type="entry name" value="AB_hydrolase_fold"/>
</dbReference>
<feature type="signal peptide" evidence="6">
    <location>
        <begin position="1"/>
        <end position="30"/>
    </location>
</feature>
<organism evidence="7 8">
    <name type="scientific">Phakopsora pachyrhizi</name>
    <name type="common">Asian soybean rust disease fungus</name>
    <dbReference type="NCBI Taxonomy" id="170000"/>
    <lineage>
        <taxon>Eukaryota</taxon>
        <taxon>Fungi</taxon>
        <taxon>Dikarya</taxon>
        <taxon>Basidiomycota</taxon>
        <taxon>Pucciniomycotina</taxon>
        <taxon>Pucciniomycetes</taxon>
        <taxon>Pucciniales</taxon>
        <taxon>Phakopsoraceae</taxon>
        <taxon>Phakopsora</taxon>
    </lineage>
</organism>
<name>A0AAV0BTA0_PHAPC</name>
<sequence length="610" mass="69764">MEVFSTHSSSSSLKLLLVSILIFQLGHVISLEQSSTSSFEFHLKPAFLPLGLYNLRKQQHENHRIGDLAAYTTNLNEFDRTKGGVQINKAVNDENGRFQEQVFEQLISHFNKSETGKFSQRYWYDDTFYKPGGPVIVLDGGETSGEDRLPFLRTGILNVLARVTNGIGIVLEHRYYGKSHPFKDLSVESLRYLNTLESLEDSAYFAKNLVLNLNDKNSSQGGNNQSVLNLTAPATPWIYYGGSYAGAKAAFMIKLYPDLIWGSIASSAVVHAQVDFWQYYEPIRKSAPSKCIKPLIKITKSIDQILSNKKDQESIRSLKNVFQLGNLTDNVDFVNILSSPLGSWQLRNWDPEVGSQAFEHFCDALASGSNANDLVFESREKYSSLFPIEGFEDEKEDINIKEDEEDEYSIALPSLIGYINFIRENISNQCNGMTQDQCFGTNDLESYQKDDISQTWRPWMWQVCTEWGFFQNSPPEEFESIRLISKFIDLHYNSKICRLAFGKSVPNLPKVEQINKYGDFGLNHSRLAYIDGSDDPWLYATPHSPLHKINKKSSKNYWLIKGGVHHWDENGLTEIDAEEPPEIKKIHLKEIEWVKSWIKEFYSQKEVKKK</sequence>
<dbReference type="SUPFAM" id="SSF53474">
    <property type="entry name" value="alpha/beta-Hydrolases"/>
    <property type="match status" value="1"/>
</dbReference>
<evidence type="ECO:0000256" key="1">
    <source>
        <dbReference type="ARBA" id="ARBA00011079"/>
    </source>
</evidence>
<dbReference type="InterPro" id="IPR008758">
    <property type="entry name" value="Peptidase_S28"/>
</dbReference>
<gene>
    <name evidence="7" type="ORF">PPACK8108_LOCUS25710</name>
</gene>
<evidence type="ECO:0000256" key="6">
    <source>
        <dbReference type="SAM" id="SignalP"/>
    </source>
</evidence>
<dbReference type="GO" id="GO:0004180">
    <property type="term" value="F:carboxypeptidase activity"/>
    <property type="evidence" value="ECO:0007669"/>
    <property type="project" value="UniProtKB-KW"/>
</dbReference>
<dbReference type="PANTHER" id="PTHR11010">
    <property type="entry name" value="PROTEASE S28 PRO-X CARBOXYPEPTIDASE-RELATED"/>
    <property type="match status" value="1"/>
</dbReference>
<comment type="similarity">
    <text evidence="1">Belongs to the peptidase S28 family.</text>
</comment>
<keyword evidence="4" id="KW-0378">Hydrolase</keyword>
<evidence type="ECO:0000313" key="8">
    <source>
        <dbReference type="Proteomes" id="UP001153365"/>
    </source>
</evidence>
<dbReference type="Pfam" id="PF05577">
    <property type="entry name" value="Peptidase_S28"/>
    <property type="match status" value="2"/>
</dbReference>
<dbReference type="PANTHER" id="PTHR11010:SF117">
    <property type="entry name" value="SERINE PROTEASE 16"/>
    <property type="match status" value="1"/>
</dbReference>
<evidence type="ECO:0000313" key="7">
    <source>
        <dbReference type="EMBL" id="CAH7690374.1"/>
    </source>
</evidence>